<sequence>MLVICCLVLLLFPACGYDRGSTSAKDDTYRSEVYLEEYGRASFESEVDGHHLIHTTIIVNDKRIRAEFDEGQGIRAVEANISLDQNDKAILGELFHRVKASVDQSSPVQTYTSSLTNYLSEAPEGHTIPTRGFEDNLSLYDEGVTCIWKGQGVYGQWDTAYGEVRGEWVTTNAHYGGNYGCMGRCGANCGWGAPSSYTKDCMDHDICSRRHNASGGGGDRNCGDEFNQAMDDWVSGVIRGCSG</sequence>
<evidence type="ECO:0000256" key="1">
    <source>
        <dbReference type="SAM" id="SignalP"/>
    </source>
</evidence>
<keyword evidence="4" id="KW-1185">Reference proteome</keyword>
<keyword evidence="1" id="KW-0732">Signal</keyword>
<dbReference type="OrthoDB" id="5524353at2"/>
<dbReference type="EMBL" id="FWZT01000007">
    <property type="protein sequence ID" value="SMF22766.1"/>
    <property type="molecule type" value="Genomic_DNA"/>
</dbReference>
<dbReference type="AlphaFoldDB" id="A0A1Y6BPQ7"/>
<accession>A0A1Y6BPQ7</accession>
<protein>
    <recommendedName>
        <fullName evidence="2">DUF8213 domain-containing protein</fullName>
    </recommendedName>
</protein>
<name>A0A1Y6BPQ7_9BACT</name>
<evidence type="ECO:0000259" key="2">
    <source>
        <dbReference type="Pfam" id="PF26641"/>
    </source>
</evidence>
<evidence type="ECO:0000313" key="3">
    <source>
        <dbReference type="EMBL" id="SMF22766.1"/>
    </source>
</evidence>
<evidence type="ECO:0000313" key="4">
    <source>
        <dbReference type="Proteomes" id="UP000192907"/>
    </source>
</evidence>
<feature type="chain" id="PRO_5012848230" description="DUF8213 domain-containing protein" evidence="1">
    <location>
        <begin position="17"/>
        <end position="243"/>
    </location>
</feature>
<dbReference type="InterPro" id="IPR058526">
    <property type="entry name" value="DUF8213"/>
</dbReference>
<feature type="domain" description="DUF8213" evidence="2">
    <location>
        <begin position="145"/>
        <end position="242"/>
    </location>
</feature>
<organism evidence="3 4">
    <name type="scientific">Pseudobacteriovorax antillogorgiicola</name>
    <dbReference type="NCBI Taxonomy" id="1513793"/>
    <lineage>
        <taxon>Bacteria</taxon>
        <taxon>Pseudomonadati</taxon>
        <taxon>Bdellovibrionota</taxon>
        <taxon>Oligoflexia</taxon>
        <taxon>Oligoflexales</taxon>
        <taxon>Pseudobacteriovoracaceae</taxon>
        <taxon>Pseudobacteriovorax</taxon>
    </lineage>
</organism>
<feature type="signal peptide" evidence="1">
    <location>
        <begin position="1"/>
        <end position="16"/>
    </location>
</feature>
<dbReference type="Pfam" id="PF26641">
    <property type="entry name" value="DUF8213"/>
    <property type="match status" value="1"/>
</dbReference>
<dbReference type="RefSeq" id="WP_132318215.1">
    <property type="nucleotide sequence ID" value="NZ_FWZT01000007.1"/>
</dbReference>
<gene>
    <name evidence="3" type="ORF">SAMN06296036_107235</name>
</gene>
<dbReference type="Proteomes" id="UP000192907">
    <property type="component" value="Unassembled WGS sequence"/>
</dbReference>
<reference evidence="4" key="1">
    <citation type="submission" date="2017-04" db="EMBL/GenBank/DDBJ databases">
        <authorList>
            <person name="Varghese N."/>
            <person name="Submissions S."/>
        </authorList>
    </citation>
    <scope>NUCLEOTIDE SEQUENCE [LARGE SCALE GENOMIC DNA]</scope>
    <source>
        <strain evidence="4">RKEM611</strain>
    </source>
</reference>
<proteinExistence type="predicted"/>